<dbReference type="SUPFAM" id="SSF53850">
    <property type="entry name" value="Periplasmic binding protein-like II"/>
    <property type="match status" value="1"/>
</dbReference>
<evidence type="ECO:0000313" key="6">
    <source>
        <dbReference type="EMBL" id="MBB6354054.1"/>
    </source>
</evidence>
<dbReference type="PANTHER" id="PTHR30346:SF0">
    <property type="entry name" value="HCA OPERON TRANSCRIPTIONAL ACTIVATOR HCAR"/>
    <property type="match status" value="1"/>
</dbReference>
<keyword evidence="2" id="KW-0805">Transcription regulation</keyword>
<dbReference type="Proteomes" id="UP000536262">
    <property type="component" value="Unassembled WGS sequence"/>
</dbReference>
<dbReference type="Gene3D" id="3.40.190.10">
    <property type="entry name" value="Periplasmic binding protein-like II"/>
    <property type="match status" value="2"/>
</dbReference>
<keyword evidence="7" id="KW-1185">Reference proteome</keyword>
<evidence type="ECO:0000256" key="3">
    <source>
        <dbReference type="ARBA" id="ARBA00023125"/>
    </source>
</evidence>
<dbReference type="GO" id="GO:0003700">
    <property type="term" value="F:DNA-binding transcription factor activity"/>
    <property type="evidence" value="ECO:0007669"/>
    <property type="project" value="InterPro"/>
</dbReference>
<dbReference type="InterPro" id="IPR036388">
    <property type="entry name" value="WH-like_DNA-bd_sf"/>
</dbReference>
<dbReference type="Pfam" id="PF03466">
    <property type="entry name" value="LysR_substrate"/>
    <property type="match status" value="1"/>
</dbReference>
<evidence type="ECO:0000256" key="1">
    <source>
        <dbReference type="ARBA" id="ARBA00009437"/>
    </source>
</evidence>
<dbReference type="InterPro" id="IPR005119">
    <property type="entry name" value="LysR_subst-bd"/>
</dbReference>
<dbReference type="GO" id="GO:0032993">
    <property type="term" value="C:protein-DNA complex"/>
    <property type="evidence" value="ECO:0007669"/>
    <property type="project" value="TreeGrafter"/>
</dbReference>
<dbReference type="SUPFAM" id="SSF46785">
    <property type="entry name" value="Winged helix' DNA-binding domain"/>
    <property type="match status" value="1"/>
</dbReference>
<proteinExistence type="inferred from homology"/>
<dbReference type="EMBL" id="JACHOU010000003">
    <property type="protein sequence ID" value="MBB6354054.1"/>
    <property type="molecule type" value="Genomic_DNA"/>
</dbReference>
<accession>A0A7X0F6M6</accession>
<dbReference type="Pfam" id="PF00126">
    <property type="entry name" value="HTH_1"/>
    <property type="match status" value="1"/>
</dbReference>
<keyword evidence="4" id="KW-0804">Transcription</keyword>
<evidence type="ECO:0000313" key="7">
    <source>
        <dbReference type="Proteomes" id="UP000536262"/>
    </source>
</evidence>
<protein>
    <submittedName>
        <fullName evidence="6">DNA-binding transcriptional LysR family regulator</fullName>
    </submittedName>
</protein>
<evidence type="ECO:0000256" key="4">
    <source>
        <dbReference type="ARBA" id="ARBA00023163"/>
    </source>
</evidence>
<dbReference type="Gene3D" id="1.10.10.10">
    <property type="entry name" value="Winged helix-like DNA-binding domain superfamily/Winged helix DNA-binding domain"/>
    <property type="match status" value="1"/>
</dbReference>
<dbReference type="AlphaFoldDB" id="A0A7X0F6M6"/>
<dbReference type="InterPro" id="IPR000847">
    <property type="entry name" value="LysR_HTH_N"/>
</dbReference>
<dbReference type="PANTHER" id="PTHR30346">
    <property type="entry name" value="TRANSCRIPTIONAL DUAL REGULATOR HCAR-RELATED"/>
    <property type="match status" value="1"/>
</dbReference>
<comment type="similarity">
    <text evidence="1">Belongs to the LysR transcriptional regulatory family.</text>
</comment>
<keyword evidence="3 6" id="KW-0238">DNA-binding</keyword>
<comment type="caution">
    <text evidence="6">The sequence shown here is derived from an EMBL/GenBank/DDBJ whole genome shotgun (WGS) entry which is preliminary data.</text>
</comment>
<sequence length="327" mass="35618">MNTNLAQGLVNDLDLRTFSMRFTLRQLAYFVAAGEVGGVTLASERINVSQPSISAAISQLEVEFGLQLFVRHHAQGLSLTPAGRRLLHAAKALLQQAEDLHGIADEVAKSVSGPLQVGSFRTLAPMLIPELCKGFLSQYPAVKLQVSEDDEAALIAKLRRAEINLALTYAIHLTDDIAFEPLAELPTYILLQADDPLAREKSIELSALADKPFILLDMPLSKEYFLNLFVTHGIAPNITARSVSPETVRSFVACGFGYSLMTARPMNMAAVNGKQLAYVPLAGDHPPMVLGIATLKGLRKTRATERFEEHCRELMTSVNLPGMAPMP</sequence>
<dbReference type="GO" id="GO:0003677">
    <property type="term" value="F:DNA binding"/>
    <property type="evidence" value="ECO:0007669"/>
    <property type="project" value="UniProtKB-KW"/>
</dbReference>
<dbReference type="RefSeq" id="WP_244487803.1">
    <property type="nucleotide sequence ID" value="NZ_BAABEG010000001.1"/>
</dbReference>
<dbReference type="PRINTS" id="PR00039">
    <property type="entry name" value="HTHLYSR"/>
</dbReference>
<name>A0A7X0F6M6_9HYPH</name>
<organism evidence="6 7">
    <name type="scientific">Aminobacter aganoensis</name>
    <dbReference type="NCBI Taxonomy" id="83264"/>
    <lineage>
        <taxon>Bacteria</taxon>
        <taxon>Pseudomonadati</taxon>
        <taxon>Pseudomonadota</taxon>
        <taxon>Alphaproteobacteria</taxon>
        <taxon>Hyphomicrobiales</taxon>
        <taxon>Phyllobacteriaceae</taxon>
        <taxon>Aminobacter</taxon>
    </lineage>
</organism>
<dbReference type="InterPro" id="IPR036390">
    <property type="entry name" value="WH_DNA-bd_sf"/>
</dbReference>
<evidence type="ECO:0000256" key="2">
    <source>
        <dbReference type="ARBA" id="ARBA00023015"/>
    </source>
</evidence>
<dbReference type="PROSITE" id="PS50931">
    <property type="entry name" value="HTH_LYSR"/>
    <property type="match status" value="1"/>
</dbReference>
<feature type="domain" description="HTH lysR-type" evidence="5">
    <location>
        <begin position="22"/>
        <end position="80"/>
    </location>
</feature>
<reference evidence="6 7" key="1">
    <citation type="submission" date="2020-08" db="EMBL/GenBank/DDBJ databases">
        <title>Genomic Encyclopedia of Type Strains, Phase IV (KMG-IV): sequencing the most valuable type-strain genomes for metagenomic binning, comparative biology and taxonomic classification.</title>
        <authorList>
            <person name="Goeker M."/>
        </authorList>
    </citation>
    <scope>NUCLEOTIDE SEQUENCE [LARGE SCALE GENOMIC DNA]</scope>
    <source>
        <strain evidence="6 7">DSM 7051</strain>
    </source>
</reference>
<gene>
    <name evidence="6" type="ORF">GGR00_001828</name>
</gene>
<dbReference type="FunFam" id="1.10.10.10:FF:000001">
    <property type="entry name" value="LysR family transcriptional regulator"/>
    <property type="match status" value="1"/>
</dbReference>
<evidence type="ECO:0000259" key="5">
    <source>
        <dbReference type="PROSITE" id="PS50931"/>
    </source>
</evidence>